<dbReference type="Proteomes" id="UP000789570">
    <property type="component" value="Unassembled WGS sequence"/>
</dbReference>
<feature type="compositionally biased region" description="Basic and acidic residues" evidence="1">
    <location>
        <begin position="180"/>
        <end position="190"/>
    </location>
</feature>
<evidence type="ECO:0000313" key="2">
    <source>
        <dbReference type="EMBL" id="CAG8722542.1"/>
    </source>
</evidence>
<dbReference type="OrthoDB" id="2322670at2759"/>
<feature type="compositionally biased region" description="Basic and acidic residues" evidence="1">
    <location>
        <begin position="219"/>
        <end position="232"/>
    </location>
</feature>
<feature type="region of interest" description="Disordered" evidence="1">
    <location>
        <begin position="176"/>
        <end position="232"/>
    </location>
</feature>
<evidence type="ECO:0000256" key="1">
    <source>
        <dbReference type="SAM" id="MobiDB-lite"/>
    </source>
</evidence>
<name>A0A9N9I6D6_9GLOM</name>
<sequence>MSTEKKPTSWSAYFDVTSPENYSFLGYYEYRSKQEDFLYSFRKECHRLKTDLANLMENSSGEMKEIASRLEEGRKYCMLGCNNASCRKESAQLRVTLSRCPPYRLRACCGHRKYYKDVDMFWNQIERTQAEAEACSSVIRDTTEAFKNSIASVNSSIMNVNNTMIKYNEELKGGALGKRRNSEDYEENRISKKRQNRYITPPSRPNSKPDSDTEDHEEVSDHEVQVSEKEISAGRTLTDPVVSWTLSTGKNVGEILSAYREKIPRTKAYLYPAYFGILDLSGEDVEVKDLFTDDEWNEMIEDFANNVNLSDLDVKQEEPIYEIMDKITEKLKKEPSDVITEIEGCVIEVRISLVLVSYKVQALMTIICRIIRNAYNLQRLRLPMSETAFGSSFTSMMTKGVLTFDNIYHYEEGEIQSLASSVISNMKTKPTDRSLIGQKVDFRISQDQFEMLIGLRSGGLPSATKSKKWIDKVDLSVALRDVLINEGIENNGVKPDKFHNLFTLGVHTFNYNYNVYGLDWKTRGVWRLGLLQKVKLPSSIDNLLVIEKLIISLMRVEETLHHIRKIRHEILIDKARLYRTRRSSSCPMSYSICEHGRITRTRRAK</sequence>
<protein>
    <submittedName>
        <fullName evidence="2">6808_t:CDS:1</fullName>
    </submittedName>
</protein>
<feature type="non-terminal residue" evidence="2">
    <location>
        <position position="605"/>
    </location>
</feature>
<gene>
    <name evidence="2" type="ORF">FCALED_LOCUS14466</name>
</gene>
<dbReference type="EMBL" id="CAJVPQ010010462">
    <property type="protein sequence ID" value="CAG8722542.1"/>
    <property type="molecule type" value="Genomic_DNA"/>
</dbReference>
<comment type="caution">
    <text evidence="2">The sequence shown here is derived from an EMBL/GenBank/DDBJ whole genome shotgun (WGS) entry which is preliminary data.</text>
</comment>
<dbReference type="AlphaFoldDB" id="A0A9N9I6D6"/>
<reference evidence="2" key="1">
    <citation type="submission" date="2021-06" db="EMBL/GenBank/DDBJ databases">
        <authorList>
            <person name="Kallberg Y."/>
            <person name="Tangrot J."/>
            <person name="Rosling A."/>
        </authorList>
    </citation>
    <scope>NUCLEOTIDE SEQUENCE</scope>
    <source>
        <strain evidence="2">UK204</strain>
    </source>
</reference>
<accession>A0A9N9I6D6</accession>
<keyword evidence="3" id="KW-1185">Reference proteome</keyword>
<evidence type="ECO:0000313" key="3">
    <source>
        <dbReference type="Proteomes" id="UP000789570"/>
    </source>
</evidence>
<proteinExistence type="predicted"/>
<organism evidence="2 3">
    <name type="scientific">Funneliformis caledonium</name>
    <dbReference type="NCBI Taxonomy" id="1117310"/>
    <lineage>
        <taxon>Eukaryota</taxon>
        <taxon>Fungi</taxon>
        <taxon>Fungi incertae sedis</taxon>
        <taxon>Mucoromycota</taxon>
        <taxon>Glomeromycotina</taxon>
        <taxon>Glomeromycetes</taxon>
        <taxon>Glomerales</taxon>
        <taxon>Glomeraceae</taxon>
        <taxon>Funneliformis</taxon>
    </lineage>
</organism>